<keyword evidence="5" id="KW-1185">Reference proteome</keyword>
<evidence type="ECO:0000259" key="3">
    <source>
        <dbReference type="Pfam" id="PF12793"/>
    </source>
</evidence>
<protein>
    <submittedName>
        <fullName evidence="4">SgrR family transcriptional regulator</fullName>
    </submittedName>
</protein>
<evidence type="ECO:0000259" key="2">
    <source>
        <dbReference type="Pfam" id="PF00496"/>
    </source>
</evidence>
<dbReference type="InterPro" id="IPR039424">
    <property type="entry name" value="SBP_5"/>
</dbReference>
<accession>A0ABX7FQV3</accession>
<dbReference type="PANTHER" id="PTHR30290">
    <property type="entry name" value="PERIPLASMIC BINDING COMPONENT OF ABC TRANSPORTER"/>
    <property type="match status" value="1"/>
</dbReference>
<feature type="domain" description="Solute-binding protein family 5" evidence="2">
    <location>
        <begin position="178"/>
        <end position="521"/>
    </location>
</feature>
<evidence type="ECO:0000313" key="5">
    <source>
        <dbReference type="Proteomes" id="UP000596248"/>
    </source>
</evidence>
<dbReference type="SUPFAM" id="SSF53850">
    <property type="entry name" value="Periplasmic binding protein-like II"/>
    <property type="match status" value="1"/>
</dbReference>
<proteinExistence type="predicted"/>
<organism evidence="4 5">
    <name type="scientific">Brevibacillus choshinensis</name>
    <dbReference type="NCBI Taxonomy" id="54911"/>
    <lineage>
        <taxon>Bacteria</taxon>
        <taxon>Bacillati</taxon>
        <taxon>Bacillota</taxon>
        <taxon>Bacilli</taxon>
        <taxon>Bacillales</taxon>
        <taxon>Paenibacillaceae</taxon>
        <taxon>Brevibacillus</taxon>
    </lineage>
</organism>
<sequence length="606" mass="69891">MQIAYHYLRLRQHFAHVAEGVTQEVSLPELADIFCCTVRNAKMVVKQLVEQKWLEWIPGRGRGHVSQIIFVKTKEQIVIPIAQAYVRQGDLEKAMLLLNEWSVSGKMREGFFDWLSGQFGFRTEEGEGETRARDTLRMSFYRTIPALDPAFVGRVTESHMVKQIFDTLIRYDEKRGAFHPHLAHHWETNADGTEWTFYLRKGVLFHHGRELTADDVVWTLKRLADPLTGSPYLWMLEDVEELSAVRDTIVKIRLRRPNRMLLSILASDRLSIVPGDMVQQKGERFAREPVGSGPFCLVENSEQMFILDAFPSYFLGRAHLDRVEIWIVPENKRTQEVIPSIAGEVHVLQPMLDVKGRREEWQEFQQMEKGCKYLAFNLNRSGPSQNPAFREAIHRLVDREKMIREVAGRRYIPANGFILDWQEHGYDASPVDPRDAQALLAACGYRGEALVLYTYKGAGNEQDAAWLQQHLRELGVAVELFIVPIEELGKPQTLSEADMILAGEVFDDQLLLGMMEMYKSSRGFIRLLWDKQLREEIDQEMDKLMLEGDPARQKKCLIRAEELLKERSALLFLFHSLQQSAYHSALAGVSLNALGFVDYRDIWFKP</sequence>
<dbReference type="PANTHER" id="PTHR30290:SF72">
    <property type="entry name" value="HTH-TYPE TRANSCRIPTIONAL REGULATOR SGRR"/>
    <property type="match status" value="1"/>
</dbReference>
<feature type="domain" description="Transcriptional regulator SgrR N-terminal HTH" evidence="3">
    <location>
        <begin position="5"/>
        <end position="99"/>
    </location>
</feature>
<dbReference type="CDD" id="cd08507">
    <property type="entry name" value="PBP2_SgrR_like"/>
    <property type="match status" value="1"/>
</dbReference>
<dbReference type="Pfam" id="PF12793">
    <property type="entry name" value="SgrR_N"/>
    <property type="match status" value="1"/>
</dbReference>
<dbReference type="EMBL" id="CP069127">
    <property type="protein sequence ID" value="QRG68090.1"/>
    <property type="molecule type" value="Genomic_DNA"/>
</dbReference>
<evidence type="ECO:0000256" key="1">
    <source>
        <dbReference type="ARBA" id="ARBA00023125"/>
    </source>
</evidence>
<dbReference type="RefSeq" id="WP_203355100.1">
    <property type="nucleotide sequence ID" value="NZ_CP069127.1"/>
</dbReference>
<dbReference type="InterPro" id="IPR025370">
    <property type="entry name" value="SgrR_HTH_N"/>
</dbReference>
<dbReference type="Proteomes" id="UP000596248">
    <property type="component" value="Chromosome"/>
</dbReference>
<dbReference type="Pfam" id="PF00496">
    <property type="entry name" value="SBP_bac_5"/>
    <property type="match status" value="1"/>
</dbReference>
<gene>
    <name evidence="4" type="ORF">JNE38_02455</name>
</gene>
<dbReference type="Gene3D" id="3.10.105.10">
    <property type="entry name" value="Dipeptide-binding Protein, Domain 3"/>
    <property type="match status" value="1"/>
</dbReference>
<dbReference type="InterPro" id="IPR000914">
    <property type="entry name" value="SBP_5_dom"/>
</dbReference>
<keyword evidence="1" id="KW-0238">DNA-binding</keyword>
<name>A0ABX7FQV3_BRECH</name>
<evidence type="ECO:0000313" key="4">
    <source>
        <dbReference type="EMBL" id="QRG68090.1"/>
    </source>
</evidence>
<reference evidence="4 5" key="1">
    <citation type="submission" date="2021-01" db="EMBL/GenBank/DDBJ databases">
        <title>Identification of strong promoters based on the transcriptome of Brevibacillus choshinensis.</title>
        <authorList>
            <person name="Yao D."/>
            <person name="Zhang K."/>
            <person name="Wu J."/>
        </authorList>
    </citation>
    <scope>NUCLEOTIDE SEQUENCE [LARGE SCALE GENOMIC DNA]</scope>
    <source>
        <strain evidence="4 5">HPD31-SP3</strain>
    </source>
</reference>
<dbReference type="Gene3D" id="3.40.190.10">
    <property type="entry name" value="Periplasmic binding protein-like II"/>
    <property type="match status" value="1"/>
</dbReference>